<evidence type="ECO:0000313" key="8">
    <source>
        <dbReference type="Proteomes" id="UP000053989"/>
    </source>
</evidence>
<sequence length="586" mass="68019">MNHRKRQAHDPMLPTYKPPKSRRREPGLLDRWFQLANDTFTLAGDTVMASAAAVGQAIVHSSHENETEYPPSPEPQLSIPHRFRTLAPVDQTIGVSHQRFPTSQNRENESEYPPSLESQSSMPPRLCCRTPSGPRSSLPSNSISPKSSDTEPAPFSTSTRITSVTSVPPPVARCDPPPDELQKNIQKNQQAHHVQYALARVRSRPHILEREHKAKVKETQKQDREDMLNEMFQIHRDTKGYTSDIRSFESFLGYQEHLEGRGLTPSRSMTNLRDRESTPSRAHRHSYPSQHIADHEVVSTEFLQRALEKAKRTLTSPPPPLPFSSVLDKLREDARKKDEAIEQRLRPPKALPSELENEVRALLNKRGVISKIAREQVNDKDISRLRPAQWLNDEIINFYGAMILARSEARAQRPQVNGMKHKKILDVHYFSTFFWSKLVSEGYERARLAKWTKKFDIFAKDIILIPINHNNAHWTAAAINFRRKRMESYDSMNLERRMVFKKLRDYLDLEHRNKKGTPFDFEDWIDYDPDDAPQQENGYDCGVFTCQFMESLSRGEELFNFTQRDMDYFRKRMIWEIAHAKFLDVQ</sequence>
<name>A0A0C3EGE0_9AGAM</name>
<dbReference type="GO" id="GO:0005634">
    <property type="term" value="C:nucleus"/>
    <property type="evidence" value="ECO:0007669"/>
    <property type="project" value="TreeGrafter"/>
</dbReference>
<dbReference type="PANTHER" id="PTHR12606:SF141">
    <property type="entry name" value="GH15225P-RELATED"/>
    <property type="match status" value="1"/>
</dbReference>
<evidence type="ECO:0000256" key="1">
    <source>
        <dbReference type="ARBA" id="ARBA00005234"/>
    </source>
</evidence>
<accession>A0A0C3EGE0</accession>
<protein>
    <recommendedName>
        <fullName evidence="6">Ubiquitin-like protease family profile domain-containing protein</fullName>
    </recommendedName>
</protein>
<dbReference type="Pfam" id="PF02902">
    <property type="entry name" value="Peptidase_C48"/>
    <property type="match status" value="1"/>
</dbReference>
<dbReference type="FunFam" id="3.40.395.10:FF:000001">
    <property type="entry name" value="Sentrin-specific protease 1"/>
    <property type="match status" value="1"/>
</dbReference>
<dbReference type="STRING" id="1036808.A0A0C3EGE0"/>
<dbReference type="GO" id="GO:0060255">
    <property type="term" value="P:regulation of macromolecule metabolic process"/>
    <property type="evidence" value="ECO:0007669"/>
    <property type="project" value="UniProtKB-ARBA"/>
</dbReference>
<dbReference type="GO" id="GO:0080090">
    <property type="term" value="P:regulation of primary metabolic process"/>
    <property type="evidence" value="ECO:0007669"/>
    <property type="project" value="UniProtKB-ARBA"/>
</dbReference>
<keyword evidence="2" id="KW-0645">Protease</keyword>
<dbReference type="GO" id="GO:0006508">
    <property type="term" value="P:proteolysis"/>
    <property type="evidence" value="ECO:0007669"/>
    <property type="project" value="UniProtKB-KW"/>
</dbReference>
<evidence type="ECO:0000256" key="3">
    <source>
        <dbReference type="ARBA" id="ARBA00022801"/>
    </source>
</evidence>
<evidence type="ECO:0000256" key="4">
    <source>
        <dbReference type="ARBA" id="ARBA00022807"/>
    </source>
</evidence>
<dbReference type="GO" id="GO:0016929">
    <property type="term" value="F:deSUMOylase activity"/>
    <property type="evidence" value="ECO:0007669"/>
    <property type="project" value="TreeGrafter"/>
</dbReference>
<gene>
    <name evidence="7" type="ORF">SCLCIDRAFT_1210443</name>
</gene>
<evidence type="ECO:0000259" key="6">
    <source>
        <dbReference type="PROSITE" id="PS50600"/>
    </source>
</evidence>
<keyword evidence="8" id="KW-1185">Reference proteome</keyword>
<feature type="region of interest" description="Disordered" evidence="5">
    <location>
        <begin position="262"/>
        <end position="288"/>
    </location>
</feature>
<feature type="compositionally biased region" description="Low complexity" evidence="5">
    <location>
        <begin position="131"/>
        <end position="147"/>
    </location>
</feature>
<dbReference type="PROSITE" id="PS50600">
    <property type="entry name" value="ULP_PROTEASE"/>
    <property type="match status" value="1"/>
</dbReference>
<evidence type="ECO:0000256" key="2">
    <source>
        <dbReference type="ARBA" id="ARBA00022670"/>
    </source>
</evidence>
<dbReference type="PANTHER" id="PTHR12606">
    <property type="entry name" value="SENTRIN/SUMO-SPECIFIC PROTEASE"/>
    <property type="match status" value="1"/>
</dbReference>
<dbReference type="Proteomes" id="UP000053989">
    <property type="component" value="Unassembled WGS sequence"/>
</dbReference>
<feature type="region of interest" description="Disordered" evidence="5">
    <location>
        <begin position="97"/>
        <end position="169"/>
    </location>
</feature>
<evidence type="ECO:0000313" key="7">
    <source>
        <dbReference type="EMBL" id="KIM66981.1"/>
    </source>
</evidence>
<reference evidence="7 8" key="1">
    <citation type="submission" date="2014-04" db="EMBL/GenBank/DDBJ databases">
        <authorList>
            <consortium name="DOE Joint Genome Institute"/>
            <person name="Kuo A."/>
            <person name="Kohler A."/>
            <person name="Nagy L.G."/>
            <person name="Floudas D."/>
            <person name="Copeland A."/>
            <person name="Barry K.W."/>
            <person name="Cichocki N."/>
            <person name="Veneault-Fourrey C."/>
            <person name="LaButti K."/>
            <person name="Lindquist E.A."/>
            <person name="Lipzen A."/>
            <person name="Lundell T."/>
            <person name="Morin E."/>
            <person name="Murat C."/>
            <person name="Sun H."/>
            <person name="Tunlid A."/>
            <person name="Henrissat B."/>
            <person name="Grigoriev I.V."/>
            <person name="Hibbett D.S."/>
            <person name="Martin F."/>
            <person name="Nordberg H.P."/>
            <person name="Cantor M.N."/>
            <person name="Hua S.X."/>
        </authorList>
    </citation>
    <scope>NUCLEOTIDE SEQUENCE [LARGE SCALE GENOMIC DNA]</scope>
    <source>
        <strain evidence="7 8">Foug A</strain>
    </source>
</reference>
<keyword evidence="3" id="KW-0378">Hydrolase</keyword>
<dbReference type="GO" id="GO:0016926">
    <property type="term" value="P:protein desumoylation"/>
    <property type="evidence" value="ECO:0007669"/>
    <property type="project" value="TreeGrafter"/>
</dbReference>
<dbReference type="Gene3D" id="3.40.395.10">
    <property type="entry name" value="Adenoviral Proteinase, Chain A"/>
    <property type="match status" value="1"/>
</dbReference>
<organism evidence="7 8">
    <name type="scientific">Scleroderma citrinum Foug A</name>
    <dbReference type="NCBI Taxonomy" id="1036808"/>
    <lineage>
        <taxon>Eukaryota</taxon>
        <taxon>Fungi</taxon>
        <taxon>Dikarya</taxon>
        <taxon>Basidiomycota</taxon>
        <taxon>Agaricomycotina</taxon>
        <taxon>Agaricomycetes</taxon>
        <taxon>Agaricomycetidae</taxon>
        <taxon>Boletales</taxon>
        <taxon>Sclerodermatineae</taxon>
        <taxon>Sclerodermataceae</taxon>
        <taxon>Scleroderma</taxon>
    </lineage>
</organism>
<dbReference type="EMBL" id="KN822014">
    <property type="protein sequence ID" value="KIM66981.1"/>
    <property type="molecule type" value="Genomic_DNA"/>
</dbReference>
<reference evidence="8" key="2">
    <citation type="submission" date="2015-01" db="EMBL/GenBank/DDBJ databases">
        <title>Evolutionary Origins and Diversification of the Mycorrhizal Mutualists.</title>
        <authorList>
            <consortium name="DOE Joint Genome Institute"/>
            <consortium name="Mycorrhizal Genomics Consortium"/>
            <person name="Kohler A."/>
            <person name="Kuo A."/>
            <person name="Nagy L.G."/>
            <person name="Floudas D."/>
            <person name="Copeland A."/>
            <person name="Barry K.W."/>
            <person name="Cichocki N."/>
            <person name="Veneault-Fourrey C."/>
            <person name="LaButti K."/>
            <person name="Lindquist E.A."/>
            <person name="Lipzen A."/>
            <person name="Lundell T."/>
            <person name="Morin E."/>
            <person name="Murat C."/>
            <person name="Riley R."/>
            <person name="Ohm R."/>
            <person name="Sun H."/>
            <person name="Tunlid A."/>
            <person name="Henrissat B."/>
            <person name="Grigoriev I.V."/>
            <person name="Hibbett D.S."/>
            <person name="Martin F."/>
        </authorList>
    </citation>
    <scope>NUCLEOTIDE SEQUENCE [LARGE SCALE GENOMIC DNA]</scope>
    <source>
        <strain evidence="8">Foug A</strain>
    </source>
</reference>
<keyword evidence="4" id="KW-0788">Thiol protease</keyword>
<dbReference type="OrthoDB" id="1939479at2759"/>
<dbReference type="InterPro" id="IPR038765">
    <property type="entry name" value="Papain-like_cys_pep_sf"/>
</dbReference>
<feature type="domain" description="Ubiquitin-like protease family profile" evidence="6">
    <location>
        <begin position="375"/>
        <end position="552"/>
    </location>
</feature>
<dbReference type="SUPFAM" id="SSF54001">
    <property type="entry name" value="Cysteine proteinases"/>
    <property type="match status" value="1"/>
</dbReference>
<feature type="region of interest" description="Disordered" evidence="5">
    <location>
        <begin position="1"/>
        <end position="24"/>
    </location>
</feature>
<feature type="compositionally biased region" description="Low complexity" evidence="5">
    <location>
        <begin position="156"/>
        <end position="166"/>
    </location>
</feature>
<comment type="similarity">
    <text evidence="1">Belongs to the peptidase C48 family.</text>
</comment>
<dbReference type="AlphaFoldDB" id="A0A0C3EGE0"/>
<proteinExistence type="inferred from homology"/>
<dbReference type="HOGENOM" id="CLU_024324_5_1_1"/>
<dbReference type="InterPro" id="IPR003653">
    <property type="entry name" value="Peptidase_C48_C"/>
</dbReference>
<evidence type="ECO:0000256" key="5">
    <source>
        <dbReference type="SAM" id="MobiDB-lite"/>
    </source>
</evidence>
<dbReference type="InParanoid" id="A0A0C3EGE0"/>